<protein>
    <submittedName>
        <fullName evidence="1">Uncharacterized protein</fullName>
    </submittedName>
</protein>
<comment type="caution">
    <text evidence="1">The sequence shown here is derived from an EMBL/GenBank/DDBJ whole genome shotgun (WGS) entry which is preliminary data.</text>
</comment>
<organism evidence="1 2">
    <name type="scientific">Turicimonas muris</name>
    <dbReference type="NCBI Taxonomy" id="1796652"/>
    <lineage>
        <taxon>Bacteria</taxon>
        <taxon>Pseudomonadati</taxon>
        <taxon>Pseudomonadota</taxon>
        <taxon>Betaproteobacteria</taxon>
        <taxon>Burkholderiales</taxon>
        <taxon>Sutterellaceae</taxon>
        <taxon>Turicimonas</taxon>
    </lineage>
</organism>
<keyword evidence="2" id="KW-1185">Reference proteome</keyword>
<evidence type="ECO:0000313" key="2">
    <source>
        <dbReference type="Proteomes" id="UP000214610"/>
    </source>
</evidence>
<sequence>MLFMLKRELGKEEITHDKMLESIKTASVVYDDINPQVPLYLRLYEAGLFDRMSTVFGLDALNRVETPSSLRRKLHLPIAKTLATQT</sequence>
<dbReference type="AlphaFoldDB" id="A0A227KNE4"/>
<name>A0A227KNE4_9BURK</name>
<reference evidence="2" key="1">
    <citation type="submission" date="2017-05" db="EMBL/GenBank/DDBJ databases">
        <title>Improved OligoMM genomes.</title>
        <authorList>
            <person name="Garzetti D."/>
        </authorList>
    </citation>
    <scope>NUCLEOTIDE SEQUENCE [LARGE SCALE GENOMIC DNA]</scope>
    <source>
        <strain evidence="2">YL45</strain>
    </source>
</reference>
<gene>
    <name evidence="1" type="ORF">ADH67_05565</name>
</gene>
<dbReference type="EMBL" id="NHMP01000003">
    <property type="protein sequence ID" value="OXE49602.1"/>
    <property type="molecule type" value="Genomic_DNA"/>
</dbReference>
<evidence type="ECO:0000313" key="1">
    <source>
        <dbReference type="EMBL" id="OXE49602.1"/>
    </source>
</evidence>
<accession>A0A227KNE4</accession>
<proteinExistence type="predicted"/>
<dbReference type="Proteomes" id="UP000214610">
    <property type="component" value="Unassembled WGS sequence"/>
</dbReference>